<dbReference type="PROSITE" id="PS51186">
    <property type="entry name" value="GNAT"/>
    <property type="match status" value="1"/>
</dbReference>
<dbReference type="PANTHER" id="PTHR43792">
    <property type="entry name" value="GNAT FAMILY, PUTATIVE (AFU_ORTHOLOGUE AFUA_3G00765)-RELATED-RELATED"/>
    <property type="match status" value="1"/>
</dbReference>
<proteinExistence type="inferred from homology"/>
<dbReference type="InterPro" id="IPR016181">
    <property type="entry name" value="Acyl_CoA_acyltransferase"/>
</dbReference>
<evidence type="ECO:0000256" key="3">
    <source>
        <dbReference type="ARBA" id="ARBA00038502"/>
    </source>
</evidence>
<evidence type="ECO:0000313" key="5">
    <source>
        <dbReference type="EMBL" id="ASC72623.1"/>
    </source>
</evidence>
<name>A0A1Z3HQN8_9CYAN</name>
<gene>
    <name evidence="5" type="ORF">XM38_035810</name>
</gene>
<dbReference type="InterPro" id="IPR051531">
    <property type="entry name" value="N-acetyltransferase"/>
</dbReference>
<keyword evidence="6" id="KW-1185">Reference proteome</keyword>
<accession>A0A1Z3HQN8</accession>
<dbReference type="SUPFAM" id="SSF52540">
    <property type="entry name" value="P-loop containing nucleoside triphosphate hydrolases"/>
    <property type="match status" value="1"/>
</dbReference>
<dbReference type="Pfam" id="PF13302">
    <property type="entry name" value="Acetyltransf_3"/>
    <property type="match status" value="1"/>
</dbReference>
<evidence type="ECO:0000313" key="6">
    <source>
        <dbReference type="Proteomes" id="UP000191901"/>
    </source>
</evidence>
<dbReference type="KEGG" id="hhg:XM38_035810"/>
<dbReference type="EMBL" id="CP021983">
    <property type="protein sequence ID" value="ASC72623.1"/>
    <property type="molecule type" value="Genomic_DNA"/>
</dbReference>
<dbReference type="STRING" id="1641165.XM38_16270"/>
<evidence type="ECO:0000256" key="1">
    <source>
        <dbReference type="ARBA" id="ARBA00022679"/>
    </source>
</evidence>
<sequence>MPLPRPILYILAGLPSSGKTTLSQGLARRVHAAHMRIDTLEQALRDLCSIEVQGEGYDLAYRIAAYALGGSPTVLHLPIETERLRIRRFEPSDSLPFLEFMLDQASTRYLMFEARQKTEPGARELFESVCSAYDSPAPIHAYAIATKDSNRYLGSCGYSPYDDGIVECYYSINRSEWGRGFATEALIALASQLATQVEVRAYCHPDNVAAHAVARKAGFVDQGLDRHRHFGHEGRLFVCQSEASRLF</sequence>
<comment type="similarity">
    <text evidence="3">Belongs to the acetyltransferase family. RimJ subfamily.</text>
</comment>
<dbReference type="AlphaFoldDB" id="A0A1Z3HQN8"/>
<organism evidence="5 6">
    <name type="scientific">Halomicronema hongdechloris C2206</name>
    <dbReference type="NCBI Taxonomy" id="1641165"/>
    <lineage>
        <taxon>Bacteria</taxon>
        <taxon>Bacillati</taxon>
        <taxon>Cyanobacteriota</taxon>
        <taxon>Cyanophyceae</taxon>
        <taxon>Nodosilineales</taxon>
        <taxon>Nodosilineaceae</taxon>
        <taxon>Halomicronema</taxon>
    </lineage>
</organism>
<reference evidence="5 6" key="1">
    <citation type="journal article" date="2016" name="Biochim. Biophys. Acta">
        <title>Characterization of red-shifted phycobilisomes isolated from the chlorophyll f-containing cyanobacterium Halomicronema hongdechloris.</title>
        <authorList>
            <person name="Li Y."/>
            <person name="Lin Y."/>
            <person name="Garvey C.J."/>
            <person name="Birch D."/>
            <person name="Corkery R.W."/>
            <person name="Loughlin P.C."/>
            <person name="Scheer H."/>
            <person name="Willows R.D."/>
            <person name="Chen M."/>
        </authorList>
    </citation>
    <scope>NUCLEOTIDE SEQUENCE [LARGE SCALE GENOMIC DNA]</scope>
    <source>
        <strain evidence="5 6">C2206</strain>
    </source>
</reference>
<evidence type="ECO:0000256" key="2">
    <source>
        <dbReference type="ARBA" id="ARBA00023315"/>
    </source>
</evidence>
<dbReference type="PANTHER" id="PTHR43792:SF8">
    <property type="entry name" value="[RIBOSOMAL PROTEIN US5]-ALANINE N-ACETYLTRANSFERASE"/>
    <property type="match status" value="1"/>
</dbReference>
<evidence type="ECO:0000259" key="4">
    <source>
        <dbReference type="PROSITE" id="PS51186"/>
    </source>
</evidence>
<dbReference type="GO" id="GO:0016747">
    <property type="term" value="F:acyltransferase activity, transferring groups other than amino-acyl groups"/>
    <property type="evidence" value="ECO:0007669"/>
    <property type="project" value="InterPro"/>
</dbReference>
<keyword evidence="2" id="KW-0012">Acyltransferase</keyword>
<dbReference type="InterPro" id="IPR000182">
    <property type="entry name" value="GNAT_dom"/>
</dbReference>
<dbReference type="Proteomes" id="UP000191901">
    <property type="component" value="Chromosome"/>
</dbReference>
<dbReference type="Gene3D" id="3.40.50.300">
    <property type="entry name" value="P-loop containing nucleotide triphosphate hydrolases"/>
    <property type="match status" value="1"/>
</dbReference>
<dbReference type="SUPFAM" id="SSF55729">
    <property type="entry name" value="Acyl-CoA N-acyltransferases (Nat)"/>
    <property type="match status" value="1"/>
</dbReference>
<keyword evidence="1" id="KW-0808">Transferase</keyword>
<feature type="domain" description="N-acetyltransferase" evidence="4">
    <location>
        <begin position="84"/>
        <end position="242"/>
    </location>
</feature>
<dbReference type="InterPro" id="IPR027417">
    <property type="entry name" value="P-loop_NTPase"/>
</dbReference>
<protein>
    <recommendedName>
        <fullName evidence="4">N-acetyltransferase domain-containing protein</fullName>
    </recommendedName>
</protein>
<dbReference type="Gene3D" id="3.40.630.30">
    <property type="match status" value="1"/>
</dbReference>